<dbReference type="InterPro" id="IPR010998">
    <property type="entry name" value="Integrase_recombinase_N"/>
</dbReference>
<protein>
    <submittedName>
        <fullName evidence="8">Putative integrase</fullName>
    </submittedName>
</protein>
<comment type="similarity">
    <text evidence="1">Belongs to the 'phage' integrase family.</text>
</comment>
<dbReference type="PROSITE" id="PS51898">
    <property type="entry name" value="TYR_RECOMBINASE"/>
    <property type="match status" value="1"/>
</dbReference>
<dbReference type="EMBL" id="BBPI01000034">
    <property type="protein sequence ID" value="GAM00582.1"/>
    <property type="molecule type" value="Genomic_DNA"/>
</dbReference>
<dbReference type="GO" id="GO:0006310">
    <property type="term" value="P:DNA recombination"/>
    <property type="evidence" value="ECO:0007669"/>
    <property type="project" value="UniProtKB-KW"/>
</dbReference>
<dbReference type="InterPro" id="IPR038488">
    <property type="entry name" value="Integrase_DNA-bd_sf"/>
</dbReference>
<dbReference type="Gene3D" id="1.10.443.10">
    <property type="entry name" value="Intergrase catalytic core"/>
    <property type="match status" value="1"/>
</dbReference>
<dbReference type="InterPro" id="IPR050808">
    <property type="entry name" value="Phage_Integrase"/>
</dbReference>
<dbReference type="Pfam" id="PF13356">
    <property type="entry name" value="Arm-DNA-bind_3"/>
    <property type="match status" value="1"/>
</dbReference>
<dbReference type="AlphaFoldDB" id="A0A0A1W5W6"/>
<dbReference type="OrthoDB" id="7388552at2"/>
<evidence type="ECO:0000256" key="3">
    <source>
        <dbReference type="ARBA" id="ARBA00023125"/>
    </source>
</evidence>
<dbReference type="PANTHER" id="PTHR30629:SF2">
    <property type="entry name" value="PROPHAGE INTEGRASE INTS-RELATED"/>
    <property type="match status" value="1"/>
</dbReference>
<feature type="domain" description="Tyr recombinase" evidence="6">
    <location>
        <begin position="202"/>
        <end position="401"/>
    </location>
</feature>
<keyword evidence="2" id="KW-0229">DNA integration</keyword>
<dbReference type="Gene3D" id="3.30.160.390">
    <property type="entry name" value="Integrase, DNA-binding domain"/>
    <property type="match status" value="1"/>
</dbReference>
<keyword evidence="9" id="KW-1185">Reference proteome</keyword>
<dbReference type="Pfam" id="PF22022">
    <property type="entry name" value="Phage_int_M"/>
    <property type="match status" value="1"/>
</dbReference>
<dbReference type="PANTHER" id="PTHR30629">
    <property type="entry name" value="PROPHAGE INTEGRASE"/>
    <property type="match status" value="1"/>
</dbReference>
<keyword evidence="4" id="KW-0233">DNA recombination</keyword>
<keyword evidence="3 5" id="KW-0238">DNA-binding</keyword>
<dbReference type="InterPro" id="IPR011010">
    <property type="entry name" value="DNA_brk_join_enz"/>
</dbReference>
<evidence type="ECO:0000259" key="7">
    <source>
        <dbReference type="PROSITE" id="PS51900"/>
    </source>
</evidence>
<feature type="domain" description="Core-binding (CB)" evidence="7">
    <location>
        <begin position="96"/>
        <end position="177"/>
    </location>
</feature>
<comment type="caution">
    <text evidence="8">The sequence shown here is derived from an EMBL/GenBank/DDBJ whole genome shotgun (WGS) entry which is preliminary data.</text>
</comment>
<dbReference type="InterPro" id="IPR025166">
    <property type="entry name" value="Integrase_DNA_bind_dom"/>
</dbReference>
<dbReference type="InterPro" id="IPR002104">
    <property type="entry name" value="Integrase_catalytic"/>
</dbReference>
<dbReference type="RefSeq" id="WP_042485672.1">
    <property type="nucleotide sequence ID" value="NZ_BBPI01000034.1"/>
</dbReference>
<dbReference type="Proteomes" id="UP000032305">
    <property type="component" value="Unassembled WGS sequence"/>
</dbReference>
<proteinExistence type="inferred from homology"/>
<evidence type="ECO:0000313" key="9">
    <source>
        <dbReference type="Proteomes" id="UP000032305"/>
    </source>
</evidence>
<accession>A0A0A1W5W6</accession>
<evidence type="ECO:0000313" key="8">
    <source>
        <dbReference type="EMBL" id="GAM00582.1"/>
    </source>
</evidence>
<dbReference type="eggNOG" id="COG0582">
    <property type="taxonomic scope" value="Bacteria"/>
</dbReference>
<evidence type="ECO:0000256" key="2">
    <source>
        <dbReference type="ARBA" id="ARBA00022908"/>
    </source>
</evidence>
<dbReference type="InterPro" id="IPR053876">
    <property type="entry name" value="Phage_int_M"/>
</dbReference>
<dbReference type="CDD" id="cd00801">
    <property type="entry name" value="INT_P4_C"/>
    <property type="match status" value="1"/>
</dbReference>
<dbReference type="InterPro" id="IPR044068">
    <property type="entry name" value="CB"/>
</dbReference>
<evidence type="ECO:0000256" key="5">
    <source>
        <dbReference type="PROSITE-ProRule" id="PRU01248"/>
    </source>
</evidence>
<dbReference type="InterPro" id="IPR013762">
    <property type="entry name" value="Integrase-like_cat_sf"/>
</dbReference>
<dbReference type="Gene3D" id="1.10.150.130">
    <property type="match status" value="1"/>
</dbReference>
<dbReference type="GO" id="GO:0003677">
    <property type="term" value="F:DNA binding"/>
    <property type="evidence" value="ECO:0007669"/>
    <property type="project" value="UniProtKB-UniRule"/>
</dbReference>
<sequence>MLTNAALKSARPKPRAYKIWDAQGLHLFVAPTGLRAWRVRIRADRREAVISLGSWPDVSLDDARESARLARGMIIQGSTPKSVAAKVAERLAQSAITLEQLARNWHETRRDRWTEVHAADVLASLERHVFPAIGGDLATAITTPQLLRLLGRIASTGAAETARRIAQRLSAIYRFARTRSIVDGDPAAGLVRELATGAPVQRQPALEDLGEARALLDAADRARVAPAIRLASRFLALTAVRLAAVRGARWDEIEGVDWSTDAPAPAALWRIPAVRMKMAVAKKADAANDHLVPLSAAAVAVLRQARAIGGADLIFHRGGRPIGEGAIGALYARCGFGGRHVPHGWRATFSTALNDCFPDDRFAIDRALAHVQASAVEAAYNRAQHLDRRRWLFDRWAEILFDTPAPGDRPE</sequence>
<evidence type="ECO:0000259" key="6">
    <source>
        <dbReference type="PROSITE" id="PS51898"/>
    </source>
</evidence>
<name>A0A0A1W5W6_9SPHN</name>
<dbReference type="GO" id="GO:0015074">
    <property type="term" value="P:DNA integration"/>
    <property type="evidence" value="ECO:0007669"/>
    <property type="project" value="UniProtKB-KW"/>
</dbReference>
<dbReference type="SUPFAM" id="SSF56349">
    <property type="entry name" value="DNA breaking-rejoining enzymes"/>
    <property type="match status" value="1"/>
</dbReference>
<evidence type="ECO:0000256" key="4">
    <source>
        <dbReference type="ARBA" id="ARBA00023172"/>
    </source>
</evidence>
<reference evidence="8 9" key="1">
    <citation type="submission" date="2014-11" db="EMBL/GenBank/DDBJ databases">
        <title>Whole genome shotgun sequence of Sphingomonas parapaucimobilis NBRC 15100.</title>
        <authorList>
            <person name="Katano-Makiyama Y."/>
            <person name="Hosoyama A."/>
            <person name="Hashimoto M."/>
            <person name="Hosoyama Y."/>
            <person name="Noguchi M."/>
            <person name="Numata M."/>
            <person name="Tsuchikane K."/>
            <person name="Hirakata S."/>
            <person name="Uohara A."/>
            <person name="Shimodaira J."/>
            <person name="Ohji S."/>
            <person name="Ichikawa N."/>
            <person name="Kimura A."/>
            <person name="Yamazoe A."/>
            <person name="Fujita N."/>
        </authorList>
    </citation>
    <scope>NUCLEOTIDE SEQUENCE [LARGE SCALE GENOMIC DNA]</scope>
    <source>
        <strain evidence="8 9">NBRC 15100</strain>
    </source>
</reference>
<dbReference type="PROSITE" id="PS51900">
    <property type="entry name" value="CB"/>
    <property type="match status" value="1"/>
</dbReference>
<gene>
    <name evidence="8" type="ORF">SP5_034_01570</name>
</gene>
<organism evidence="8 9">
    <name type="scientific">Sphingomonas parapaucimobilis NBRC 15100</name>
    <dbReference type="NCBI Taxonomy" id="1219049"/>
    <lineage>
        <taxon>Bacteria</taxon>
        <taxon>Pseudomonadati</taxon>
        <taxon>Pseudomonadota</taxon>
        <taxon>Alphaproteobacteria</taxon>
        <taxon>Sphingomonadales</taxon>
        <taxon>Sphingomonadaceae</taxon>
        <taxon>Sphingomonas</taxon>
    </lineage>
</organism>
<evidence type="ECO:0000256" key="1">
    <source>
        <dbReference type="ARBA" id="ARBA00008857"/>
    </source>
</evidence>